<evidence type="ECO:0000313" key="2">
    <source>
        <dbReference type="EMBL" id="API87637.1"/>
    </source>
</evidence>
<sequence length="133" mass="14567">MKLLKKLLLMSLISCSVIALNSCVHTAVPVGDGTVAYTDGNYSMNMQGNYKEVYEAALKAVKKNNDFVLISKTIDSKHYKAEVEGATKIDSTSFSVEITKVTNDVSKATIKFGTFGDQQMSSTLMDQIQKNVK</sequence>
<evidence type="ECO:0000313" key="3">
    <source>
        <dbReference type="Proteomes" id="UP000184222"/>
    </source>
</evidence>
<dbReference type="EMBL" id="CP016796">
    <property type="protein sequence ID" value="API87637.1"/>
    <property type="molecule type" value="Genomic_DNA"/>
</dbReference>
<accession>A0A1L4BUY0</accession>
<organism evidence="2 3">
    <name type="scientific">Francisella uliginis</name>
    <dbReference type="NCBI Taxonomy" id="573570"/>
    <lineage>
        <taxon>Bacteria</taxon>
        <taxon>Pseudomonadati</taxon>
        <taxon>Pseudomonadota</taxon>
        <taxon>Gammaproteobacteria</taxon>
        <taxon>Thiotrichales</taxon>
        <taxon>Francisellaceae</taxon>
        <taxon>Francisella</taxon>
    </lineage>
</organism>
<gene>
    <name evidence="2" type="ORF">F7310_09880</name>
</gene>
<dbReference type="OrthoDB" id="5604539at2"/>
<reference evidence="2 3" key="1">
    <citation type="journal article" date="2016" name="Appl. Environ. Microbiol.">
        <title>Whole genome relationships among Francisella bacteria of diverse origin define new species and provide specific regions for detection.</title>
        <authorList>
            <person name="Challacombe J.F."/>
            <person name="Petersen J.M."/>
            <person name="Gallegos-Graves V."/>
            <person name="Hodge D."/>
            <person name="Pillai S."/>
            <person name="Kuske C.R."/>
        </authorList>
    </citation>
    <scope>NUCLEOTIDE SEQUENCE [LARGE SCALE GENOMIC DNA]</scope>
    <source>
        <strain evidence="3">TX07-7310</strain>
    </source>
</reference>
<dbReference type="InterPro" id="IPR021952">
    <property type="entry name" value="Flpp3-like"/>
</dbReference>
<keyword evidence="3" id="KW-1185">Reference proteome</keyword>
<name>A0A1L4BUY0_9GAMM</name>
<evidence type="ECO:0000256" key="1">
    <source>
        <dbReference type="SAM" id="SignalP"/>
    </source>
</evidence>
<dbReference type="STRING" id="573570.F7310_09880"/>
<protein>
    <recommendedName>
        <fullName evidence="4">DUF3568 domain-containing protein</fullName>
    </recommendedName>
</protein>
<evidence type="ECO:0008006" key="4">
    <source>
        <dbReference type="Google" id="ProtNLM"/>
    </source>
</evidence>
<dbReference type="Pfam" id="PF12092">
    <property type="entry name" value="DUF3568"/>
    <property type="match status" value="1"/>
</dbReference>
<feature type="signal peptide" evidence="1">
    <location>
        <begin position="1"/>
        <end position="21"/>
    </location>
</feature>
<dbReference type="Proteomes" id="UP000184222">
    <property type="component" value="Chromosome"/>
</dbReference>
<dbReference type="AlphaFoldDB" id="A0A1L4BUY0"/>
<dbReference type="RefSeq" id="WP_072713416.1">
    <property type="nucleotide sequence ID" value="NZ_CP016796.1"/>
</dbReference>
<proteinExistence type="predicted"/>
<keyword evidence="1" id="KW-0732">Signal</keyword>
<feature type="chain" id="PRO_5013063594" description="DUF3568 domain-containing protein" evidence="1">
    <location>
        <begin position="22"/>
        <end position="133"/>
    </location>
</feature>
<dbReference type="KEGG" id="frx:F7310_09880"/>